<accession>A0A934R529</accession>
<evidence type="ECO:0000256" key="1">
    <source>
        <dbReference type="ARBA" id="ARBA00006479"/>
    </source>
</evidence>
<keyword evidence="3" id="KW-1185">Reference proteome</keyword>
<dbReference type="Proteomes" id="UP000600139">
    <property type="component" value="Unassembled WGS sequence"/>
</dbReference>
<dbReference type="Gene3D" id="3.30.420.40">
    <property type="match status" value="2"/>
</dbReference>
<organism evidence="2 3">
    <name type="scientific">Luteolibacter yonseiensis</name>
    <dbReference type="NCBI Taxonomy" id="1144680"/>
    <lineage>
        <taxon>Bacteria</taxon>
        <taxon>Pseudomonadati</taxon>
        <taxon>Verrucomicrobiota</taxon>
        <taxon>Verrucomicrobiia</taxon>
        <taxon>Verrucomicrobiales</taxon>
        <taxon>Verrucomicrobiaceae</taxon>
        <taxon>Luteolibacter</taxon>
    </lineage>
</organism>
<sequence>MANESSYYAGLDIGGTTVKAVLVNHLSEQVGPLTEVRSMVKNGYETTFGQLDQALDQLAAGAGIEKSAIAGIGLDVPAPSSDGVIWGQANLGSDWVGTDIRGKLSERTGVPVYMTNDGNAAALGEYALRRKHFGSLLLVAPGTGLGGGLVLPGGRGYEGANGMALEVGHISVPFREDDGELPTCSCGLKGCAEAWVSLVALRRRLRLELAKPEWTTHPLNEGDTPVEEKAFKLRDFAEKGDQLAVQIFKQQGYILGYAIADMVRTVDPGLVVIGGGLAETTFRDQYMEWIGEGFAERAWPVYRNSPLDPDKVTTQFEWASGGDAAAAIGMAYTARELFGEV</sequence>
<reference evidence="2" key="1">
    <citation type="submission" date="2021-01" db="EMBL/GenBank/DDBJ databases">
        <title>Modified the classification status of verrucomicrobia.</title>
        <authorList>
            <person name="Feng X."/>
        </authorList>
    </citation>
    <scope>NUCLEOTIDE SEQUENCE</scope>
    <source>
        <strain evidence="2">JCM 18052</strain>
    </source>
</reference>
<comment type="caution">
    <text evidence="2">The sequence shown here is derived from an EMBL/GenBank/DDBJ whole genome shotgun (WGS) entry which is preliminary data.</text>
</comment>
<gene>
    <name evidence="2" type="ORF">JIN84_15855</name>
</gene>
<dbReference type="RefSeq" id="WP_200352049.1">
    <property type="nucleotide sequence ID" value="NZ_BAABHZ010000001.1"/>
</dbReference>
<dbReference type="SUPFAM" id="SSF53067">
    <property type="entry name" value="Actin-like ATPase domain"/>
    <property type="match status" value="1"/>
</dbReference>
<evidence type="ECO:0000313" key="2">
    <source>
        <dbReference type="EMBL" id="MBK1817094.1"/>
    </source>
</evidence>
<comment type="similarity">
    <text evidence="1">Belongs to the ROK (NagC/XylR) family.</text>
</comment>
<proteinExistence type="inferred from homology"/>
<dbReference type="EMBL" id="JAENIK010000012">
    <property type="protein sequence ID" value="MBK1817094.1"/>
    <property type="molecule type" value="Genomic_DNA"/>
</dbReference>
<dbReference type="PANTHER" id="PTHR18964">
    <property type="entry name" value="ROK (REPRESSOR, ORF, KINASE) FAMILY"/>
    <property type="match status" value="1"/>
</dbReference>
<dbReference type="PANTHER" id="PTHR18964:SF149">
    <property type="entry name" value="BIFUNCTIONAL UDP-N-ACETYLGLUCOSAMINE 2-EPIMERASE_N-ACETYLMANNOSAMINE KINASE"/>
    <property type="match status" value="1"/>
</dbReference>
<dbReference type="Pfam" id="PF00480">
    <property type="entry name" value="ROK"/>
    <property type="match status" value="1"/>
</dbReference>
<name>A0A934R529_9BACT</name>
<protein>
    <submittedName>
        <fullName evidence="2">ROK family protein</fullName>
    </submittedName>
</protein>
<dbReference type="InterPro" id="IPR000600">
    <property type="entry name" value="ROK"/>
</dbReference>
<evidence type="ECO:0000313" key="3">
    <source>
        <dbReference type="Proteomes" id="UP000600139"/>
    </source>
</evidence>
<dbReference type="AlphaFoldDB" id="A0A934R529"/>
<dbReference type="InterPro" id="IPR043129">
    <property type="entry name" value="ATPase_NBD"/>
</dbReference>